<feature type="transmembrane region" description="Helical" evidence="1">
    <location>
        <begin position="12"/>
        <end position="29"/>
    </location>
</feature>
<evidence type="ECO:0000313" key="3">
    <source>
        <dbReference type="Proteomes" id="UP000075229"/>
    </source>
</evidence>
<dbReference type="NCBIfam" id="NF047534">
    <property type="entry name" value="lipo_BTA121_dup"/>
    <property type="match status" value="1"/>
</dbReference>
<dbReference type="AlphaFoldDB" id="A0AAN0X6H6"/>
<gene>
    <name evidence="2" type="ORF">A0V01_04810</name>
</gene>
<evidence type="ECO:0000313" key="2">
    <source>
        <dbReference type="EMBL" id="AMR75935.1"/>
    </source>
</evidence>
<evidence type="ECO:0008006" key="4">
    <source>
        <dbReference type="Google" id="ProtNLM"/>
    </source>
</evidence>
<name>A0AAN0X6H6_BORHE</name>
<organism evidence="2 3">
    <name type="scientific">Borrelia hermsii</name>
    <dbReference type="NCBI Taxonomy" id="140"/>
    <lineage>
        <taxon>Bacteria</taxon>
        <taxon>Pseudomonadati</taxon>
        <taxon>Spirochaetota</taxon>
        <taxon>Spirochaetia</taxon>
        <taxon>Spirochaetales</taxon>
        <taxon>Borreliaceae</taxon>
        <taxon>Borrelia</taxon>
    </lineage>
</organism>
<protein>
    <recommendedName>
        <fullName evidence="4">Lipoprotein</fullName>
    </recommendedName>
</protein>
<geneLocation type="plasmid" evidence="3">
    <name>lp200 sequence</name>
</geneLocation>
<reference evidence="2 3" key="1">
    <citation type="submission" date="2016-03" db="EMBL/GenBank/DDBJ databases">
        <title>Borrelia hermsii Genome sequencing and assembly.</title>
        <authorList>
            <person name="Bontemps-Gallo S."/>
            <person name="Stewart S."/>
        </authorList>
    </citation>
    <scope>NUCLEOTIDE SEQUENCE [LARGE SCALE GENOMIC DNA]</scope>
    <source>
        <strain evidence="2 3">DAH-2E7</strain>
        <plasmid evidence="3">lp200 sequence</plasmid>
    </source>
</reference>
<keyword evidence="2" id="KW-0614">Plasmid</keyword>
<dbReference type="RefSeq" id="WP_062705874.1">
    <property type="nucleotide sequence ID" value="NZ_CP014809.1"/>
</dbReference>
<sequence>MDIYNCIYNNKLKIIMMIIILFLLNSCNFKDKDLCKRVQCEHGKGDVIKKPKDSRTPVLVLLDDFNFSDEYKEAVLYVQKALTNPNVGAPNDKTYTDAEFYDLLVNLGKDRLENCVKVIFLTLRVRKCAVDAIESLKDQANKDKFNTDLAAIDADYSGFLKLIGSGDTVDQIYGMMINHDDGDKFESIKDTAHNAFLGEMRQRVP</sequence>
<keyword evidence="1" id="KW-0472">Membrane</keyword>
<proteinExistence type="predicted"/>
<keyword evidence="1" id="KW-1133">Transmembrane helix</keyword>
<keyword evidence="1" id="KW-0812">Transmembrane</keyword>
<dbReference type="Proteomes" id="UP000075229">
    <property type="component" value="Plasmid lp200"/>
</dbReference>
<evidence type="ECO:0000256" key="1">
    <source>
        <dbReference type="SAM" id="Phobius"/>
    </source>
</evidence>
<dbReference type="EMBL" id="CP014809">
    <property type="protein sequence ID" value="AMR75935.1"/>
    <property type="molecule type" value="Genomic_DNA"/>
</dbReference>
<accession>A0AAN0X6H6</accession>